<proteinExistence type="predicted"/>
<evidence type="ECO:0000313" key="3">
    <source>
        <dbReference type="EMBL" id="QCE14839.1"/>
    </source>
</evidence>
<keyword evidence="4" id="KW-1185">Reference proteome</keyword>
<feature type="compositionally biased region" description="Polar residues" evidence="1">
    <location>
        <begin position="75"/>
        <end position="90"/>
    </location>
</feature>
<evidence type="ECO:0000256" key="2">
    <source>
        <dbReference type="SAM" id="SignalP"/>
    </source>
</evidence>
<reference evidence="3 4" key="1">
    <citation type="submission" date="2019-04" db="EMBL/GenBank/DDBJ databases">
        <title>An improved genome assembly and genetic linkage map for asparagus bean, Vigna unguiculata ssp. sesquipedialis.</title>
        <authorList>
            <person name="Xia Q."/>
            <person name="Zhang R."/>
            <person name="Dong Y."/>
        </authorList>
    </citation>
    <scope>NUCLEOTIDE SEQUENCE [LARGE SCALE GENOMIC DNA]</scope>
    <source>
        <tissue evidence="3">Leaf</tissue>
    </source>
</reference>
<name>A0A4D6NQP7_VIGUN</name>
<accession>A0A4D6NQP7</accession>
<dbReference type="AlphaFoldDB" id="A0A4D6NQP7"/>
<sequence>MFSFQLLLLFVAFSFSNNPIFCNDNCIGKINTHFSLFFARPEGRPCPTQISVSDTASYALPTGVRVRCASDSGKRGSNTMSELHSAQVSSRPRLGKPFSPERENLSLNTDTGRPSEKLEPKTLNEILQLSLRRERLAWAKLAESLQTCFPPFLASSIISAALGASCLHQAPSVNQLRWRRVVASTLVDPACTVQRLCNRGEQVAMLYH</sequence>
<evidence type="ECO:0000256" key="1">
    <source>
        <dbReference type="SAM" id="MobiDB-lite"/>
    </source>
</evidence>
<keyword evidence="2" id="KW-0732">Signal</keyword>
<feature type="signal peptide" evidence="2">
    <location>
        <begin position="1"/>
        <end position="16"/>
    </location>
</feature>
<feature type="chain" id="PRO_5020021750" evidence="2">
    <location>
        <begin position="17"/>
        <end position="208"/>
    </location>
</feature>
<organism evidence="3 4">
    <name type="scientific">Vigna unguiculata</name>
    <name type="common">Cowpea</name>
    <dbReference type="NCBI Taxonomy" id="3917"/>
    <lineage>
        <taxon>Eukaryota</taxon>
        <taxon>Viridiplantae</taxon>
        <taxon>Streptophyta</taxon>
        <taxon>Embryophyta</taxon>
        <taxon>Tracheophyta</taxon>
        <taxon>Spermatophyta</taxon>
        <taxon>Magnoliopsida</taxon>
        <taxon>eudicotyledons</taxon>
        <taxon>Gunneridae</taxon>
        <taxon>Pentapetalae</taxon>
        <taxon>rosids</taxon>
        <taxon>fabids</taxon>
        <taxon>Fabales</taxon>
        <taxon>Fabaceae</taxon>
        <taxon>Papilionoideae</taxon>
        <taxon>50 kb inversion clade</taxon>
        <taxon>NPAAA clade</taxon>
        <taxon>indigoferoid/millettioid clade</taxon>
        <taxon>Phaseoleae</taxon>
        <taxon>Vigna</taxon>
    </lineage>
</organism>
<dbReference type="EMBL" id="CP039355">
    <property type="protein sequence ID" value="QCE14839.1"/>
    <property type="molecule type" value="Genomic_DNA"/>
</dbReference>
<gene>
    <name evidence="3" type="ORF">DEO72_LG11g1845</name>
</gene>
<feature type="region of interest" description="Disordered" evidence="1">
    <location>
        <begin position="69"/>
        <end position="118"/>
    </location>
</feature>
<dbReference type="Proteomes" id="UP000501690">
    <property type="component" value="Linkage Group LG11"/>
</dbReference>
<protein>
    <submittedName>
        <fullName evidence="3">Uncharacterized protein</fullName>
    </submittedName>
</protein>
<evidence type="ECO:0000313" key="4">
    <source>
        <dbReference type="Proteomes" id="UP000501690"/>
    </source>
</evidence>